<name>A0A5A7N403_9PROT</name>
<protein>
    <recommendedName>
        <fullName evidence="3">Flagellar assembly protein FliX</fullName>
    </recommendedName>
</protein>
<accession>A0A5A7N403</accession>
<dbReference type="InterPro" id="IPR019704">
    <property type="entry name" value="Flagellar_assmbl_FliX_class2"/>
</dbReference>
<proteinExistence type="predicted"/>
<dbReference type="EMBL" id="BKCN01000002">
    <property type="protein sequence ID" value="GER03003.1"/>
    <property type="molecule type" value="Genomic_DNA"/>
</dbReference>
<dbReference type="GO" id="GO:0044781">
    <property type="term" value="P:bacterial-type flagellum organization"/>
    <property type="evidence" value="ECO:0007669"/>
    <property type="project" value="InterPro"/>
</dbReference>
<reference evidence="1 2" key="1">
    <citation type="submission" date="2019-09" db="EMBL/GenBank/DDBJ databases">
        <title>NBRP : Genome information of microbial organism related human and environment.</title>
        <authorList>
            <person name="Hattori M."/>
            <person name="Oshima K."/>
            <person name="Inaba H."/>
            <person name="Suda W."/>
            <person name="Sakamoto M."/>
            <person name="Iino T."/>
            <person name="Kitahara M."/>
            <person name="Oshida Y."/>
            <person name="Iida T."/>
            <person name="Kudo T."/>
            <person name="Itoh T."/>
            <person name="Ohkuma M."/>
        </authorList>
    </citation>
    <scope>NUCLEOTIDE SEQUENCE [LARGE SCALE GENOMIC DNA]</scope>
    <source>
        <strain evidence="1 2">Q-1</strain>
    </source>
</reference>
<dbReference type="AlphaFoldDB" id="A0A5A7N403"/>
<dbReference type="Proteomes" id="UP000324996">
    <property type="component" value="Unassembled WGS sequence"/>
</dbReference>
<gene>
    <name evidence="1" type="ORF">JCM17846_06850</name>
</gene>
<sequence length="89" mass="9714">MDALLALQEMPDATAGRSKGLARAHDMLDMLEDVRKGLLMGAIPQSKLSQLSRLARDQRDGTLDPALSAILDDIEVRAEVELAKLEQES</sequence>
<keyword evidence="2" id="KW-1185">Reference proteome</keyword>
<dbReference type="Pfam" id="PF10768">
    <property type="entry name" value="FliX"/>
    <property type="match status" value="1"/>
</dbReference>
<evidence type="ECO:0000313" key="2">
    <source>
        <dbReference type="Proteomes" id="UP000324996"/>
    </source>
</evidence>
<evidence type="ECO:0000313" key="1">
    <source>
        <dbReference type="EMBL" id="GER03003.1"/>
    </source>
</evidence>
<comment type="caution">
    <text evidence="1">The sequence shown here is derived from an EMBL/GenBank/DDBJ whole genome shotgun (WGS) entry which is preliminary data.</text>
</comment>
<organism evidence="1 2">
    <name type="scientific">Iodidimonas nitroreducens</name>
    <dbReference type="NCBI Taxonomy" id="1236968"/>
    <lineage>
        <taxon>Bacteria</taxon>
        <taxon>Pseudomonadati</taxon>
        <taxon>Pseudomonadota</taxon>
        <taxon>Alphaproteobacteria</taxon>
        <taxon>Iodidimonadales</taxon>
        <taxon>Iodidimonadaceae</taxon>
        <taxon>Iodidimonas</taxon>
    </lineage>
</organism>
<evidence type="ECO:0008006" key="3">
    <source>
        <dbReference type="Google" id="ProtNLM"/>
    </source>
</evidence>